<keyword evidence="11" id="KW-1185">Reference proteome</keyword>
<dbReference type="Pfam" id="PF13411">
    <property type="entry name" value="MerR_1"/>
    <property type="match status" value="1"/>
</dbReference>
<dbReference type="Gene3D" id="1.10.1660.10">
    <property type="match status" value="1"/>
</dbReference>
<feature type="domain" description="HTH merR-type" evidence="9">
    <location>
        <begin position="7"/>
        <end position="66"/>
    </location>
</feature>
<feature type="coiled-coil region" evidence="8">
    <location>
        <begin position="118"/>
        <end position="159"/>
    </location>
</feature>
<evidence type="ECO:0000256" key="1">
    <source>
        <dbReference type="ARBA" id="ARBA00022490"/>
    </source>
</evidence>
<dbReference type="Proteomes" id="UP000306477">
    <property type="component" value="Unassembled WGS sequence"/>
</dbReference>
<keyword evidence="7 8" id="KW-0131">Cell cycle</keyword>
<evidence type="ECO:0000313" key="11">
    <source>
        <dbReference type="Proteomes" id="UP000306477"/>
    </source>
</evidence>
<name>A0A4S3PMF6_9BACI</name>
<dbReference type="GO" id="GO:0005737">
    <property type="term" value="C:cytoplasm"/>
    <property type="evidence" value="ECO:0007669"/>
    <property type="project" value="UniProtKB-SubCell"/>
</dbReference>
<dbReference type="SUPFAM" id="SSF46955">
    <property type="entry name" value="Putative DNA-binding domain"/>
    <property type="match status" value="1"/>
</dbReference>
<evidence type="ECO:0000256" key="4">
    <source>
        <dbReference type="ARBA" id="ARBA00022969"/>
    </source>
</evidence>
<evidence type="ECO:0000259" key="9">
    <source>
        <dbReference type="Pfam" id="PF13411"/>
    </source>
</evidence>
<dbReference type="GO" id="GO:0007059">
    <property type="term" value="P:chromosome segregation"/>
    <property type="evidence" value="ECO:0007669"/>
    <property type="project" value="UniProtKB-UniRule"/>
</dbReference>
<comment type="function">
    <text evidence="8">Required for the formation of axial filaments and for anchoring the origin regions at the cell poles in sporulating cells, thus ensuring proper chromosome segregation in the prespore. Binds in a dispersed manner throughout the chromosome but preferentially to sites clustered in the origin portion of the chromosome, causing condensation of the chromosome and its remodeling into an elongated, anchored structure.</text>
</comment>
<dbReference type="HAMAP" id="MF_01170">
    <property type="entry name" value="RacA"/>
    <property type="match status" value="1"/>
</dbReference>
<reference evidence="10 11" key="1">
    <citation type="journal article" date="2019" name="Indoor Air">
        <title>Impacts of indoor surface finishes on bacterial viability.</title>
        <authorList>
            <person name="Hu J."/>
            <person name="Maamar S.B."/>
            <person name="Glawe A.J."/>
            <person name="Gottel N."/>
            <person name="Gilbert J.A."/>
            <person name="Hartmann E.M."/>
        </authorList>
    </citation>
    <scope>NUCLEOTIDE SEQUENCE [LARGE SCALE GENOMIC DNA]</scope>
    <source>
        <strain evidence="10 11">AF060A6</strain>
    </source>
</reference>
<feature type="DNA-binding region" description="H-T-H motif" evidence="8">
    <location>
        <begin position="6"/>
        <end position="26"/>
    </location>
</feature>
<dbReference type="InterPro" id="IPR009061">
    <property type="entry name" value="DNA-bd_dom_put_sf"/>
</dbReference>
<organism evidence="10 11">
    <name type="scientific">Bacillus timonensis</name>
    <dbReference type="NCBI Taxonomy" id="1033734"/>
    <lineage>
        <taxon>Bacteria</taxon>
        <taxon>Bacillati</taxon>
        <taxon>Bacillota</taxon>
        <taxon>Bacilli</taxon>
        <taxon>Bacillales</taxon>
        <taxon>Bacillaceae</taxon>
        <taxon>Bacillus</taxon>
    </lineage>
</organism>
<keyword evidence="1 8" id="KW-0963">Cytoplasm</keyword>
<evidence type="ECO:0000256" key="8">
    <source>
        <dbReference type="HAMAP-Rule" id="MF_01170"/>
    </source>
</evidence>
<dbReference type="GO" id="GO:0030261">
    <property type="term" value="P:chromosome condensation"/>
    <property type="evidence" value="ECO:0007669"/>
    <property type="project" value="UniProtKB-UniRule"/>
</dbReference>
<gene>
    <name evidence="8" type="primary">racA</name>
    <name evidence="10" type="ORF">E1I69_19300</name>
</gene>
<comment type="caution">
    <text evidence="10">The sequence shown here is derived from an EMBL/GenBank/DDBJ whole genome shotgun (WGS) entry which is preliminary data.</text>
</comment>
<dbReference type="InterPro" id="IPR023522">
    <property type="entry name" value="Chrosome_anchoring_RacA"/>
</dbReference>
<keyword evidence="4 8" id="KW-0749">Sporulation</keyword>
<dbReference type="GO" id="GO:0006355">
    <property type="term" value="P:regulation of DNA-templated transcription"/>
    <property type="evidence" value="ECO:0007669"/>
    <property type="project" value="InterPro"/>
</dbReference>
<evidence type="ECO:0000256" key="7">
    <source>
        <dbReference type="ARBA" id="ARBA00023306"/>
    </source>
</evidence>
<protein>
    <recommendedName>
        <fullName evidence="8">Chromosome-anchoring protein RacA</fullName>
    </recommendedName>
</protein>
<keyword evidence="2 8" id="KW-0132">Cell division</keyword>
<comment type="similarity">
    <text evidence="8">Belongs to the RacA family.</text>
</comment>
<keyword evidence="3 8" id="KW-0159">Chromosome partition</keyword>
<evidence type="ECO:0000256" key="5">
    <source>
        <dbReference type="ARBA" id="ARBA00023054"/>
    </source>
</evidence>
<comment type="subcellular location">
    <subcellularLocation>
        <location evidence="8">Cytoplasm</location>
    </subcellularLocation>
    <text evidence="8">Localizes to cell poles and nucleoid.</text>
</comment>
<dbReference type="STRING" id="1033734.GCA_000285535_02571"/>
<evidence type="ECO:0000256" key="6">
    <source>
        <dbReference type="ARBA" id="ARBA00023125"/>
    </source>
</evidence>
<evidence type="ECO:0000256" key="3">
    <source>
        <dbReference type="ARBA" id="ARBA00022829"/>
    </source>
</evidence>
<dbReference type="GO" id="GO:0003690">
    <property type="term" value="F:double-stranded DNA binding"/>
    <property type="evidence" value="ECO:0007669"/>
    <property type="project" value="UniProtKB-UniRule"/>
</dbReference>
<accession>A0A4S3PMF6</accession>
<dbReference type="EMBL" id="SLUB01000050">
    <property type="protein sequence ID" value="THE10276.1"/>
    <property type="molecule type" value="Genomic_DNA"/>
</dbReference>
<dbReference type="GO" id="GO:0008356">
    <property type="term" value="P:asymmetric cell division"/>
    <property type="evidence" value="ECO:0007669"/>
    <property type="project" value="UniProtKB-UniRule"/>
</dbReference>
<keyword evidence="6 8" id="KW-0238">DNA-binding</keyword>
<dbReference type="OrthoDB" id="2991292at2"/>
<evidence type="ECO:0000313" key="10">
    <source>
        <dbReference type="EMBL" id="THE10276.1"/>
    </source>
</evidence>
<dbReference type="GO" id="GO:0030435">
    <property type="term" value="P:sporulation resulting in formation of a cellular spore"/>
    <property type="evidence" value="ECO:0007669"/>
    <property type="project" value="UniProtKB-UniRule"/>
</dbReference>
<evidence type="ECO:0000256" key="2">
    <source>
        <dbReference type="ARBA" id="ARBA00022618"/>
    </source>
</evidence>
<proteinExistence type="inferred from homology"/>
<keyword evidence="5 8" id="KW-0175">Coiled coil</keyword>
<dbReference type="AlphaFoldDB" id="A0A4S3PMF6"/>
<sequence length="174" mass="20419">MIGVNTAEFAKKLGVSTKSVRKWIKNFEIPCKKNEYGHYVFEEMDLPLFEGIRNQVKSGVPFDKIKLSPPEPRKGTARKMVQASEKTLSDKLNTIMERIKENERRIDEKASDVVSYQLLQHRKEIDELQKRMQKMEAYIEQLEKEKEELQKQTAITLEKVEGSRKRKKVLGFLF</sequence>
<dbReference type="InterPro" id="IPR000551">
    <property type="entry name" value="MerR-type_HTH_dom"/>
</dbReference>